<accession>A0A7S3VPK2</accession>
<organism evidence="2">
    <name type="scientific">Dunaliella tertiolecta</name>
    <name type="common">Green alga</name>
    <dbReference type="NCBI Taxonomy" id="3047"/>
    <lineage>
        <taxon>Eukaryota</taxon>
        <taxon>Viridiplantae</taxon>
        <taxon>Chlorophyta</taxon>
        <taxon>core chlorophytes</taxon>
        <taxon>Chlorophyceae</taxon>
        <taxon>CS clade</taxon>
        <taxon>Chlamydomonadales</taxon>
        <taxon>Dunaliellaceae</taxon>
        <taxon>Dunaliella</taxon>
    </lineage>
</organism>
<evidence type="ECO:0000256" key="1">
    <source>
        <dbReference type="SAM" id="MobiDB-lite"/>
    </source>
</evidence>
<feature type="compositionally biased region" description="Polar residues" evidence="1">
    <location>
        <begin position="111"/>
        <end position="122"/>
    </location>
</feature>
<reference evidence="2" key="1">
    <citation type="submission" date="2021-01" db="EMBL/GenBank/DDBJ databases">
        <authorList>
            <person name="Corre E."/>
            <person name="Pelletier E."/>
            <person name="Niang G."/>
            <person name="Scheremetjew M."/>
            <person name="Finn R."/>
            <person name="Kale V."/>
            <person name="Holt S."/>
            <person name="Cochrane G."/>
            <person name="Meng A."/>
            <person name="Brown T."/>
            <person name="Cohen L."/>
        </authorList>
    </citation>
    <scope>NUCLEOTIDE SEQUENCE</scope>
    <source>
        <strain evidence="2">CCMP1320</strain>
    </source>
</reference>
<sequence length="167" mass="19232">MAPSCCMQECRAPDSFACLPCKRVMREDEEQGLGQLDVPCTPCKRRRWYNEPTSSDPDRVQVEDVEEQEESASYHLTSIEQPEPSFLAWWRPKQQQLQQGQEGEEEEEEVTSSWDSSHQPLNQHGKPLQQDSGAEPNSRSVVREERQDRQQQQSLLGFSFFSMAIAV</sequence>
<gene>
    <name evidence="2" type="ORF">DTER00134_LOCUS13139</name>
</gene>
<feature type="region of interest" description="Disordered" evidence="1">
    <location>
        <begin position="90"/>
        <end position="151"/>
    </location>
</feature>
<protein>
    <submittedName>
        <fullName evidence="2">Uncharacterized protein</fullName>
    </submittedName>
</protein>
<evidence type="ECO:0000313" key="2">
    <source>
        <dbReference type="EMBL" id="CAE0498066.1"/>
    </source>
</evidence>
<dbReference type="EMBL" id="HBIP01022014">
    <property type="protein sequence ID" value="CAE0498066.1"/>
    <property type="molecule type" value="Transcribed_RNA"/>
</dbReference>
<proteinExistence type="predicted"/>
<name>A0A7S3VPK2_DUNTE</name>
<dbReference type="AlphaFoldDB" id="A0A7S3VPK2"/>
<feature type="region of interest" description="Disordered" evidence="1">
    <location>
        <begin position="45"/>
        <end position="78"/>
    </location>
</feature>